<dbReference type="EMBL" id="CM001475">
    <property type="protein sequence ID" value="EIC30553.1"/>
    <property type="molecule type" value="Genomic_DNA"/>
</dbReference>
<evidence type="ECO:0000256" key="7">
    <source>
        <dbReference type="HAMAP-Rule" id="MF_01374"/>
    </source>
</evidence>
<dbReference type="GO" id="GO:0017001">
    <property type="term" value="P:antibiotic catabolic process"/>
    <property type="evidence" value="ECO:0007669"/>
    <property type="project" value="InterPro"/>
</dbReference>
<dbReference type="CDD" id="cd07723">
    <property type="entry name" value="hydroxyacylglutathione_hydrolase_MBL-fold"/>
    <property type="match status" value="1"/>
</dbReference>
<dbReference type="Gene3D" id="3.60.15.10">
    <property type="entry name" value="Ribonuclease Z/Hydroxyacylglutathione hydrolase-like"/>
    <property type="match status" value="1"/>
</dbReference>
<evidence type="ECO:0000313" key="10">
    <source>
        <dbReference type="Proteomes" id="UP000005090"/>
    </source>
</evidence>
<dbReference type="UniPathway" id="UPA00619">
    <property type="reaction ID" value="UER00676"/>
</dbReference>
<comment type="pathway">
    <text evidence="2 7">Secondary metabolite metabolism; methylglyoxal degradation; (R)-lactate from methylglyoxal: step 2/2.</text>
</comment>
<dbReference type="InterPro" id="IPR001279">
    <property type="entry name" value="Metallo-B-lactamas"/>
</dbReference>
<keyword evidence="4 7" id="KW-0479">Metal-binding</keyword>
<comment type="subunit">
    <text evidence="7">Monomer.</text>
</comment>
<dbReference type="GO" id="GO:0019243">
    <property type="term" value="P:methylglyoxal catabolic process to D-lactate via S-lactoyl-glutathione"/>
    <property type="evidence" value="ECO:0007669"/>
    <property type="project" value="UniProtKB-UniRule"/>
</dbReference>
<comment type="cofactor">
    <cofactor evidence="7">
        <name>Zn(2+)</name>
        <dbReference type="ChEBI" id="CHEBI:29105"/>
    </cofactor>
    <text evidence="7">Binds 2 Zn(2+) ions per subunit.</text>
</comment>
<comment type="function">
    <text evidence="7">Thiolesterase that catalyzes the hydrolysis of S-D-lactoyl-glutathione to form glutathione and D-lactic acid.</text>
</comment>
<evidence type="ECO:0000256" key="5">
    <source>
        <dbReference type="ARBA" id="ARBA00022801"/>
    </source>
</evidence>
<comment type="similarity">
    <text evidence="3 7">Belongs to the metallo-beta-lactamase superfamily. Glyoxalase II family.</text>
</comment>
<protein>
    <recommendedName>
        <fullName evidence="7">Hydroxyacylglutathione hydrolase</fullName>
        <ecNumber evidence="7">3.1.2.6</ecNumber>
    </recommendedName>
    <alternativeName>
        <fullName evidence="7">Glyoxalase II</fullName>
        <shortName evidence="7">Glx II</shortName>
    </alternativeName>
</protein>
<dbReference type="GO" id="GO:0004416">
    <property type="term" value="F:hydroxyacylglutathione hydrolase activity"/>
    <property type="evidence" value="ECO:0007669"/>
    <property type="project" value="UniProtKB-UniRule"/>
</dbReference>
<comment type="catalytic activity">
    <reaction evidence="1 7">
        <text>an S-(2-hydroxyacyl)glutathione + H2O = a 2-hydroxy carboxylate + glutathione + H(+)</text>
        <dbReference type="Rhea" id="RHEA:21864"/>
        <dbReference type="ChEBI" id="CHEBI:15377"/>
        <dbReference type="ChEBI" id="CHEBI:15378"/>
        <dbReference type="ChEBI" id="CHEBI:57925"/>
        <dbReference type="ChEBI" id="CHEBI:58896"/>
        <dbReference type="ChEBI" id="CHEBI:71261"/>
        <dbReference type="EC" id="3.1.2.6"/>
    </reaction>
</comment>
<keyword evidence="5 7" id="KW-0378">Hydrolase</keyword>
<feature type="binding site" evidence="7">
    <location>
        <position position="55"/>
    </location>
    <ligand>
        <name>Zn(2+)</name>
        <dbReference type="ChEBI" id="CHEBI:29105"/>
        <label>1</label>
    </ligand>
</feature>
<feature type="binding site" evidence="7">
    <location>
        <position position="113"/>
    </location>
    <ligand>
        <name>Zn(2+)</name>
        <dbReference type="ChEBI" id="CHEBI:29105"/>
        <label>1</label>
    </ligand>
</feature>
<evidence type="ECO:0000256" key="4">
    <source>
        <dbReference type="ARBA" id="ARBA00022723"/>
    </source>
</evidence>
<dbReference type="InterPro" id="IPR032282">
    <property type="entry name" value="HAGH_C"/>
</dbReference>
<feature type="binding site" evidence="7">
    <location>
        <position position="59"/>
    </location>
    <ligand>
        <name>Zn(2+)</name>
        <dbReference type="ChEBI" id="CHEBI:29105"/>
        <label>2</label>
    </ligand>
</feature>
<name>H8GLM6_METAL</name>
<dbReference type="PANTHER" id="PTHR43705">
    <property type="entry name" value="HYDROXYACYLGLUTATHIONE HYDROLASE"/>
    <property type="match status" value="1"/>
</dbReference>
<dbReference type="InterPro" id="IPR017782">
    <property type="entry name" value="Hydroxyacylglutathione_Hdrlase"/>
</dbReference>
<evidence type="ECO:0000259" key="8">
    <source>
        <dbReference type="SMART" id="SM00849"/>
    </source>
</evidence>
<evidence type="ECO:0000256" key="3">
    <source>
        <dbReference type="ARBA" id="ARBA00006759"/>
    </source>
</evidence>
<evidence type="ECO:0000256" key="2">
    <source>
        <dbReference type="ARBA" id="ARBA00004963"/>
    </source>
</evidence>
<dbReference type="SUPFAM" id="SSF56281">
    <property type="entry name" value="Metallo-hydrolase/oxidoreductase"/>
    <property type="match status" value="1"/>
</dbReference>
<dbReference type="RefSeq" id="WP_005373216.1">
    <property type="nucleotide sequence ID" value="NZ_CM001475.1"/>
</dbReference>
<feature type="binding site" evidence="7">
    <location>
        <position position="60"/>
    </location>
    <ligand>
        <name>Zn(2+)</name>
        <dbReference type="ChEBI" id="CHEBI:29105"/>
        <label>2</label>
    </ligand>
</feature>
<sequence>MLEIVQIPVLADNYIYLIHDPVSRNTAVVDPAEARPVLDVLASKGWQLTYILNTHHHGDHVGGNLELQQQTGCRIIAPSADRHRIPGIDLGVSEGDTISLGNHTARVMSTPGHTLGHVVYHFAEDRLLFCGDTLFVMGCGRLFEGSAEQMWESLQRLKALPADTQIYCTHEYTQNNGRFALTVEPDNPALIEKMRQVDELRTRGLPTVPSTIGEELATNPFFRENSLSIQETIRLRDAAPVRVFAEIRRLKDRF</sequence>
<dbReference type="NCBIfam" id="TIGR03413">
    <property type="entry name" value="GSH_gloB"/>
    <property type="match status" value="1"/>
</dbReference>
<dbReference type="PROSITE" id="PS00743">
    <property type="entry name" value="BETA_LACTAMASE_B_1"/>
    <property type="match status" value="1"/>
</dbReference>
<dbReference type="SMART" id="SM00849">
    <property type="entry name" value="Lactamase_B"/>
    <property type="match status" value="1"/>
</dbReference>
<evidence type="ECO:0000256" key="6">
    <source>
        <dbReference type="ARBA" id="ARBA00022833"/>
    </source>
</evidence>
<dbReference type="InterPro" id="IPR035680">
    <property type="entry name" value="Clx_II_MBL"/>
</dbReference>
<feature type="domain" description="Metallo-beta-lactamase" evidence="8">
    <location>
        <begin position="12"/>
        <end position="170"/>
    </location>
</feature>
<feature type="binding site" evidence="7">
    <location>
        <position position="57"/>
    </location>
    <ligand>
        <name>Zn(2+)</name>
        <dbReference type="ChEBI" id="CHEBI:29105"/>
        <label>1</label>
    </ligand>
</feature>
<dbReference type="Proteomes" id="UP000005090">
    <property type="component" value="Chromosome"/>
</dbReference>
<dbReference type="HAMAP" id="MF_01374">
    <property type="entry name" value="Glyoxalase_2"/>
    <property type="match status" value="1"/>
</dbReference>
<dbReference type="GO" id="GO:0008270">
    <property type="term" value="F:zinc ion binding"/>
    <property type="evidence" value="ECO:0007669"/>
    <property type="project" value="InterPro"/>
</dbReference>
<dbReference type="Pfam" id="PF16123">
    <property type="entry name" value="HAGH_C"/>
    <property type="match status" value="1"/>
</dbReference>
<dbReference type="EC" id="3.1.2.6" evidence="7"/>
<dbReference type="InterPro" id="IPR050110">
    <property type="entry name" value="Glyoxalase_II_hydrolase"/>
</dbReference>
<dbReference type="eggNOG" id="COG0491">
    <property type="taxonomic scope" value="Bacteria"/>
</dbReference>
<feature type="binding site" evidence="7">
    <location>
        <position position="132"/>
    </location>
    <ligand>
        <name>Zn(2+)</name>
        <dbReference type="ChEBI" id="CHEBI:29105"/>
        <label>2</label>
    </ligand>
</feature>
<dbReference type="AlphaFoldDB" id="H8GLM6"/>
<dbReference type="PANTHER" id="PTHR43705:SF1">
    <property type="entry name" value="HYDROXYACYLGLUTATHIONE HYDROLASE GLOB"/>
    <property type="match status" value="1"/>
</dbReference>
<dbReference type="PIRSF" id="PIRSF005457">
    <property type="entry name" value="Glx"/>
    <property type="match status" value="1"/>
</dbReference>
<dbReference type="Pfam" id="PF00753">
    <property type="entry name" value="Lactamase_B"/>
    <property type="match status" value="1"/>
</dbReference>
<dbReference type="HOGENOM" id="CLU_030571_4_1_6"/>
<evidence type="ECO:0000256" key="1">
    <source>
        <dbReference type="ARBA" id="ARBA00001623"/>
    </source>
</evidence>
<organism evidence="9 10">
    <name type="scientific">Methylomicrobium album BG8</name>
    <dbReference type="NCBI Taxonomy" id="686340"/>
    <lineage>
        <taxon>Bacteria</taxon>
        <taxon>Pseudomonadati</taxon>
        <taxon>Pseudomonadota</taxon>
        <taxon>Gammaproteobacteria</taxon>
        <taxon>Methylococcales</taxon>
        <taxon>Methylococcaceae</taxon>
        <taxon>Methylomicrobium</taxon>
    </lineage>
</organism>
<proteinExistence type="inferred from homology"/>
<keyword evidence="6 7" id="KW-0862">Zinc</keyword>
<keyword evidence="10" id="KW-1185">Reference proteome</keyword>
<dbReference type="STRING" id="686340.Metal_2866"/>
<evidence type="ECO:0000313" key="9">
    <source>
        <dbReference type="EMBL" id="EIC30553.1"/>
    </source>
</evidence>
<feature type="binding site" evidence="7">
    <location>
        <position position="132"/>
    </location>
    <ligand>
        <name>Zn(2+)</name>
        <dbReference type="ChEBI" id="CHEBI:29105"/>
        <label>1</label>
    </ligand>
</feature>
<accession>H8GLM6</accession>
<dbReference type="InterPro" id="IPR036866">
    <property type="entry name" value="RibonucZ/Hydroxyglut_hydro"/>
</dbReference>
<feature type="binding site" evidence="7">
    <location>
        <position position="170"/>
    </location>
    <ligand>
        <name>Zn(2+)</name>
        <dbReference type="ChEBI" id="CHEBI:29105"/>
        <label>2</label>
    </ligand>
</feature>
<gene>
    <name evidence="7" type="primary">gloB</name>
    <name evidence="9" type="ORF">Metal_2866</name>
</gene>
<dbReference type="GO" id="GO:0008800">
    <property type="term" value="F:beta-lactamase activity"/>
    <property type="evidence" value="ECO:0007669"/>
    <property type="project" value="InterPro"/>
</dbReference>
<dbReference type="InterPro" id="IPR001018">
    <property type="entry name" value="Beta-lactamase_class-B_CS"/>
</dbReference>
<reference evidence="9 10" key="1">
    <citation type="journal article" date="2013" name="Genome Announc.">
        <title>Genome Sequence of the Obligate Gammaproteobacterial Methanotroph Methylomicrobium album Strain BG8.</title>
        <authorList>
            <person name="Kits K.D."/>
            <person name="Kalyuzhnaya M.G."/>
            <person name="Klotz M.G."/>
            <person name="Jetten M.S."/>
            <person name="Op den Camp H.J."/>
            <person name="Vuilleumier S."/>
            <person name="Bringel F."/>
            <person name="Dispirito A.A."/>
            <person name="Murrell J.C."/>
            <person name="Bruce D."/>
            <person name="Cheng J.F."/>
            <person name="Copeland A."/>
            <person name="Goodwin L."/>
            <person name="Hauser L."/>
            <person name="Lajus A."/>
            <person name="Land M.L."/>
            <person name="Lapidus A."/>
            <person name="Lucas S."/>
            <person name="Medigue C."/>
            <person name="Pitluck S."/>
            <person name="Woyke T."/>
            <person name="Zeytun A."/>
            <person name="Stein L.Y."/>
        </authorList>
    </citation>
    <scope>NUCLEOTIDE SEQUENCE [LARGE SCALE GENOMIC DNA]</scope>
    <source>
        <strain evidence="9 10">BG8</strain>
    </source>
</reference>